<gene>
    <name evidence="5" type="ORF">C7S16_0666</name>
</gene>
<accession>A0AAW9CVC9</accession>
<evidence type="ECO:0000256" key="1">
    <source>
        <dbReference type="ARBA" id="ARBA00006432"/>
    </source>
</evidence>
<dbReference type="PANTHER" id="PTHR22754:SF32">
    <property type="entry name" value="DISCO-INTERACTING PROTEIN 2"/>
    <property type="match status" value="1"/>
</dbReference>
<dbReference type="GO" id="GO:0005886">
    <property type="term" value="C:plasma membrane"/>
    <property type="evidence" value="ECO:0007669"/>
    <property type="project" value="TreeGrafter"/>
</dbReference>
<evidence type="ECO:0000256" key="2">
    <source>
        <dbReference type="ARBA" id="ARBA00022598"/>
    </source>
</evidence>
<proteinExistence type="inferred from homology"/>
<evidence type="ECO:0000256" key="3">
    <source>
        <dbReference type="SAM" id="MobiDB-lite"/>
    </source>
</evidence>
<comment type="caution">
    <text evidence="5">The sequence shown here is derived from an EMBL/GenBank/DDBJ whole genome shotgun (WGS) entry which is preliminary data.</text>
</comment>
<dbReference type="Proteomes" id="UP001272137">
    <property type="component" value="Unassembled WGS sequence"/>
</dbReference>
<dbReference type="InterPro" id="IPR042099">
    <property type="entry name" value="ANL_N_sf"/>
</dbReference>
<evidence type="ECO:0000313" key="5">
    <source>
        <dbReference type="EMBL" id="MDW9253866.1"/>
    </source>
</evidence>
<dbReference type="PANTHER" id="PTHR22754">
    <property type="entry name" value="DISCO-INTERACTING PROTEIN 2 DIP2 -RELATED"/>
    <property type="match status" value="1"/>
</dbReference>
<protein>
    <submittedName>
        <fullName evidence="5">AMP-binding enzyme family protein</fullName>
    </submittedName>
</protein>
<dbReference type="GO" id="GO:0016874">
    <property type="term" value="F:ligase activity"/>
    <property type="evidence" value="ECO:0007669"/>
    <property type="project" value="UniProtKB-KW"/>
</dbReference>
<evidence type="ECO:0000313" key="6">
    <source>
        <dbReference type="Proteomes" id="UP001272137"/>
    </source>
</evidence>
<dbReference type="CDD" id="cd05931">
    <property type="entry name" value="FAAL"/>
    <property type="match status" value="1"/>
</dbReference>
<feature type="domain" description="AMP-dependent synthetase/ligase" evidence="4">
    <location>
        <begin position="39"/>
        <end position="411"/>
    </location>
</feature>
<dbReference type="GO" id="GO:0070566">
    <property type="term" value="F:adenylyltransferase activity"/>
    <property type="evidence" value="ECO:0007669"/>
    <property type="project" value="TreeGrafter"/>
</dbReference>
<dbReference type="FunFam" id="3.40.50.12780:FF:000013">
    <property type="entry name" value="Long-chain-fatty-acid--AMP ligase FadD32"/>
    <property type="match status" value="1"/>
</dbReference>
<dbReference type="SUPFAM" id="SSF56801">
    <property type="entry name" value="Acetyl-CoA synthetase-like"/>
    <property type="match status" value="1"/>
</dbReference>
<comment type="similarity">
    <text evidence="1">Belongs to the ATP-dependent AMP-binding enzyme family.</text>
</comment>
<evidence type="ECO:0000259" key="4">
    <source>
        <dbReference type="Pfam" id="PF00501"/>
    </source>
</evidence>
<dbReference type="Gene3D" id="3.40.50.12780">
    <property type="entry name" value="N-terminal domain of ligase-like"/>
    <property type="match status" value="1"/>
</dbReference>
<organism evidence="5 6">
    <name type="scientific">Burkholderia thailandensis</name>
    <dbReference type="NCBI Taxonomy" id="57975"/>
    <lineage>
        <taxon>Bacteria</taxon>
        <taxon>Pseudomonadati</taxon>
        <taxon>Pseudomonadota</taxon>
        <taxon>Betaproteobacteria</taxon>
        <taxon>Burkholderiales</taxon>
        <taxon>Burkholderiaceae</taxon>
        <taxon>Burkholderia</taxon>
        <taxon>pseudomallei group</taxon>
    </lineage>
</organism>
<feature type="region of interest" description="Disordered" evidence="3">
    <location>
        <begin position="1"/>
        <end position="28"/>
    </location>
</feature>
<sequence length="517" mass="55911">MSTSRIGASPPPPVDDKARNGRSSTYSDAESIAGQLMSRAEAAPDFPAFASVGSSEDVCLTNACLCERASAIAFRLARVASVGDRVMLAFRNPLDFVPAFFGCCLAGTIPVPVAPRHGRDMMLAIAQDCGAAIALTAEEREALPGIQWMRTDDGERRAPFLSVVTDDHPALLQYTSGSTRTPQGVAVTHSGLRSTIRDLDSAALHDTDSVMVSWLPYFHDMGLVYGILTPLYCGFTAYLMPPEKFIAQPMSWLRAIATVRGTHTAAPNFAYALCADRAADLAPETDLSSLRFALNGAEPIRCETVRRFEAAFAPFGLRPSVVIPGYGLAEATLKVASGRSGEGMRSARFERDALALGRVVPHRDGVELASCGTSLIDTRVRIVDPQTCRPCAPDVIGEIWVAGRTVAGGYWRRPQETQRVFRARLDDGEGPWLRTGDLGFVHDGSLFVASRLKDLIIVGGRNFIAMILRNPYLDATPPSGWGGYSPRRSKARTAKGYWSAPRCAAAATRRRPARSFR</sequence>
<reference evidence="5" key="1">
    <citation type="submission" date="2018-08" db="EMBL/GenBank/DDBJ databases">
        <title>Identification of Burkholderia cepacia strains that express a Burkholderia pseudomallei-like capsular polysaccharide.</title>
        <authorList>
            <person name="Burtnick M.N."/>
            <person name="Vongsouvath M."/>
            <person name="Newton P."/>
            <person name="Wuthiekanun V."/>
            <person name="Limmathurotsakul D."/>
            <person name="Brett P.J."/>
            <person name="Chantratita N."/>
            <person name="Dance D.A."/>
        </authorList>
    </citation>
    <scope>NUCLEOTIDE SEQUENCE</scope>
    <source>
        <strain evidence="5">SBXCC001</strain>
    </source>
</reference>
<dbReference type="Pfam" id="PF00501">
    <property type="entry name" value="AMP-binding"/>
    <property type="match status" value="1"/>
</dbReference>
<dbReference type="RefSeq" id="WP_318826177.1">
    <property type="nucleotide sequence ID" value="NZ_QXCT01000002.1"/>
</dbReference>
<dbReference type="EMBL" id="QXCT01000002">
    <property type="protein sequence ID" value="MDW9253866.1"/>
    <property type="molecule type" value="Genomic_DNA"/>
</dbReference>
<dbReference type="GO" id="GO:0006633">
    <property type="term" value="P:fatty acid biosynthetic process"/>
    <property type="evidence" value="ECO:0007669"/>
    <property type="project" value="TreeGrafter"/>
</dbReference>
<dbReference type="InterPro" id="IPR040097">
    <property type="entry name" value="FAAL/FAAC"/>
</dbReference>
<keyword evidence="2" id="KW-0436">Ligase</keyword>
<dbReference type="AlphaFoldDB" id="A0AAW9CVC9"/>
<dbReference type="InterPro" id="IPR000873">
    <property type="entry name" value="AMP-dep_synth/lig_dom"/>
</dbReference>
<name>A0AAW9CVC9_BURTH</name>
<dbReference type="GO" id="GO:0071766">
    <property type="term" value="P:Actinobacterium-type cell wall biogenesis"/>
    <property type="evidence" value="ECO:0007669"/>
    <property type="project" value="UniProtKB-ARBA"/>
</dbReference>